<feature type="non-terminal residue" evidence="1">
    <location>
        <position position="203"/>
    </location>
</feature>
<name>A0ABR0KXP1_9PEZI</name>
<dbReference type="InterPro" id="IPR022198">
    <property type="entry name" value="DUF3723"/>
</dbReference>
<reference evidence="1 2" key="1">
    <citation type="submission" date="2023-08" db="EMBL/GenBank/DDBJ databases">
        <title>Black Yeasts Isolated from many extreme environments.</title>
        <authorList>
            <person name="Coleine C."/>
            <person name="Stajich J.E."/>
            <person name="Selbmann L."/>
        </authorList>
    </citation>
    <scope>NUCLEOTIDE SEQUENCE [LARGE SCALE GENOMIC DNA]</scope>
    <source>
        <strain evidence="1 2">CCFEE 5386</strain>
    </source>
</reference>
<organism evidence="1 2">
    <name type="scientific">Rachicladosporium monterosium</name>
    <dbReference type="NCBI Taxonomy" id="1507873"/>
    <lineage>
        <taxon>Eukaryota</taxon>
        <taxon>Fungi</taxon>
        <taxon>Dikarya</taxon>
        <taxon>Ascomycota</taxon>
        <taxon>Pezizomycotina</taxon>
        <taxon>Dothideomycetes</taxon>
        <taxon>Dothideomycetidae</taxon>
        <taxon>Cladosporiales</taxon>
        <taxon>Cladosporiaceae</taxon>
        <taxon>Rachicladosporium</taxon>
    </lineage>
</organism>
<keyword evidence="2" id="KW-1185">Reference proteome</keyword>
<dbReference type="Pfam" id="PF12520">
    <property type="entry name" value="DUF3723"/>
    <property type="match status" value="1"/>
</dbReference>
<gene>
    <name evidence="1" type="ORF">LTR32_007588</name>
</gene>
<evidence type="ECO:0000313" key="2">
    <source>
        <dbReference type="Proteomes" id="UP001308179"/>
    </source>
</evidence>
<accession>A0ABR0KXP1</accession>
<protein>
    <submittedName>
        <fullName evidence="1">Uncharacterized protein</fullName>
    </submittedName>
</protein>
<sequence>MDFAPGVRDFDKANVDRLVNIFRLEGCQRDDPTHFVPGLIAREHLGPEWQQLLEPQRLSLPTSVVMRCLHGKHRILAAKEVLPPHEQWWNVALYDEGEFGVWIFAARRLTRPALPDILHANLVEQYKNELRFSDGDVFRYYRQAQMAENELNMRRWEARLSETKLRNLRQIENAHHGGVVRALDALLPLPGLWQDFHLGSWNR</sequence>
<dbReference type="Proteomes" id="UP001308179">
    <property type="component" value="Unassembled WGS sequence"/>
</dbReference>
<comment type="caution">
    <text evidence="1">The sequence shown here is derived from an EMBL/GenBank/DDBJ whole genome shotgun (WGS) entry which is preliminary data.</text>
</comment>
<dbReference type="EMBL" id="JAVRRR010001406">
    <property type="protein sequence ID" value="KAK5139094.1"/>
    <property type="molecule type" value="Genomic_DNA"/>
</dbReference>
<evidence type="ECO:0000313" key="1">
    <source>
        <dbReference type="EMBL" id="KAK5139094.1"/>
    </source>
</evidence>
<proteinExistence type="predicted"/>